<accession>A0ABM7FVS8</accession>
<reference evidence="2 3" key="1">
    <citation type="submission" date="2018-05" db="EMBL/GenBank/DDBJ databases">
        <title>Complete genome sequencing of three human clinical isolates of Staphylococcus caprae reveals virulence factors similar to those of S. epidermidis and S. capitis.</title>
        <authorList>
            <person name="Watanabe S."/>
            <person name="Cui L."/>
        </authorList>
    </citation>
    <scope>NUCLEOTIDE SEQUENCE [LARGE SCALE GENOMIC DNA]</scope>
    <source>
        <strain evidence="2 3">JMUB590</strain>
    </source>
</reference>
<evidence type="ECO:0008006" key="4">
    <source>
        <dbReference type="Google" id="ProtNLM"/>
    </source>
</evidence>
<keyword evidence="1" id="KW-1133">Transmembrane helix</keyword>
<keyword evidence="1" id="KW-0812">Transmembrane</keyword>
<evidence type="ECO:0000313" key="3">
    <source>
        <dbReference type="Proteomes" id="UP000274772"/>
    </source>
</evidence>
<evidence type="ECO:0000256" key="1">
    <source>
        <dbReference type="SAM" id="Phobius"/>
    </source>
</evidence>
<dbReference type="EMBL" id="AP018586">
    <property type="protein sequence ID" value="BBD92624.1"/>
    <property type="molecule type" value="Genomic_DNA"/>
</dbReference>
<evidence type="ECO:0000313" key="2">
    <source>
        <dbReference type="EMBL" id="BBD92624.1"/>
    </source>
</evidence>
<sequence length="290" mass="33578">MSVTVILSVIIIILVIALFLNQRYMKDRVETEEYARNQLIAKNSILSEENLSLKNQMLSSNNDVGHHAFKNAKRELQKILDRFIEQGRLKSYTIIPTSNLAIKHPLFEYARSFDFIIITEVGLINVDVKNWNQKTFYHFDVPDKHAEEGSNQYSTDKVVGHYISSRYHSQFNTTRSGVYTFTEILQDNRVIYEFYDHDPYQQAANNAKALKDQIEKDYQFKIQSIGVIYFSDGSVNIIEGSDESDKYVDTVSTRSSLEKVIDEAVQLSKHPLNDNQIEEISNSFKQHMNN</sequence>
<dbReference type="Proteomes" id="UP000274772">
    <property type="component" value="Chromosome"/>
</dbReference>
<keyword evidence="3" id="KW-1185">Reference proteome</keyword>
<feature type="transmembrane region" description="Helical" evidence="1">
    <location>
        <begin position="6"/>
        <end position="24"/>
    </location>
</feature>
<proteinExistence type="predicted"/>
<organism evidence="2 3">
    <name type="scientific">Staphylococcus caprae</name>
    <dbReference type="NCBI Taxonomy" id="29380"/>
    <lineage>
        <taxon>Bacteria</taxon>
        <taxon>Bacillati</taxon>
        <taxon>Bacillota</taxon>
        <taxon>Bacilli</taxon>
        <taxon>Bacillales</taxon>
        <taxon>Staphylococcaceae</taxon>
        <taxon>Staphylococcus</taxon>
    </lineage>
</organism>
<protein>
    <recommendedName>
        <fullName evidence="4">NERD domain-containing protein</fullName>
    </recommendedName>
</protein>
<keyword evidence="1" id="KW-0472">Membrane</keyword>
<dbReference type="RefSeq" id="WP_002442690.1">
    <property type="nucleotide sequence ID" value="NZ_AP018585.1"/>
</dbReference>
<gene>
    <name evidence="2" type="ORF">JMUB590_1566</name>
</gene>
<dbReference type="GeneID" id="58051321"/>
<name>A0ABM7FVS8_9STAP</name>